<evidence type="ECO:0000313" key="1">
    <source>
        <dbReference type="EMBL" id="KZZ93265.1"/>
    </source>
</evidence>
<dbReference type="EMBL" id="AZGY01000013">
    <property type="protein sequence ID" value="KZZ93265.1"/>
    <property type="molecule type" value="Genomic_DNA"/>
</dbReference>
<reference evidence="1 2" key="1">
    <citation type="journal article" date="2016" name="Genome Biol. Evol.">
        <title>Divergent and convergent evolution of fungal pathogenicity.</title>
        <authorList>
            <person name="Shang Y."/>
            <person name="Xiao G."/>
            <person name="Zheng P."/>
            <person name="Cen K."/>
            <person name="Zhan S."/>
            <person name="Wang C."/>
        </authorList>
    </citation>
    <scope>NUCLEOTIDE SEQUENCE [LARGE SCALE GENOMIC DNA]</scope>
    <source>
        <strain evidence="1 2">RCEF 2490</strain>
    </source>
</reference>
<accession>A0A167ZZ00</accession>
<organism evidence="1 2">
    <name type="scientific">Moelleriella libera RCEF 2490</name>
    <dbReference type="NCBI Taxonomy" id="1081109"/>
    <lineage>
        <taxon>Eukaryota</taxon>
        <taxon>Fungi</taxon>
        <taxon>Dikarya</taxon>
        <taxon>Ascomycota</taxon>
        <taxon>Pezizomycotina</taxon>
        <taxon>Sordariomycetes</taxon>
        <taxon>Hypocreomycetidae</taxon>
        <taxon>Hypocreales</taxon>
        <taxon>Clavicipitaceae</taxon>
        <taxon>Moelleriella</taxon>
    </lineage>
</organism>
<keyword evidence="2" id="KW-1185">Reference proteome</keyword>
<comment type="caution">
    <text evidence="1">The sequence shown here is derived from an EMBL/GenBank/DDBJ whole genome shotgun (WGS) entry which is preliminary data.</text>
</comment>
<gene>
    <name evidence="1" type="ORF">AAL_05650</name>
</gene>
<proteinExistence type="predicted"/>
<evidence type="ECO:0000313" key="2">
    <source>
        <dbReference type="Proteomes" id="UP000078544"/>
    </source>
</evidence>
<sequence length="110" mass="12253">MNIKRQKSLDSSSCGQLNAQASGRVQMNGRRIIEDINEAACDCRTCDAHTIDLEVQNAGRAKNTALTTWTSERVRAFAISFQSTGYNGLGHRESWEIAPAEILREYKTAF</sequence>
<dbReference type="Proteomes" id="UP000078544">
    <property type="component" value="Unassembled WGS sequence"/>
</dbReference>
<name>A0A167ZZ00_9HYPO</name>
<dbReference type="AlphaFoldDB" id="A0A167ZZ00"/>
<protein>
    <submittedName>
        <fullName evidence="1">Uncharacterized protein</fullName>
    </submittedName>
</protein>